<proteinExistence type="predicted"/>
<dbReference type="EMBL" id="RRYP01010145">
    <property type="protein sequence ID" value="TNV78580.1"/>
    <property type="molecule type" value="Genomic_DNA"/>
</dbReference>
<comment type="caution">
    <text evidence="1">The sequence shown here is derived from an EMBL/GenBank/DDBJ whole genome shotgun (WGS) entry which is preliminary data.</text>
</comment>
<reference evidence="1" key="1">
    <citation type="submission" date="2019-06" db="EMBL/GenBank/DDBJ databases">
        <authorList>
            <person name="Zheng W."/>
        </authorList>
    </citation>
    <scope>NUCLEOTIDE SEQUENCE</scope>
    <source>
        <strain evidence="1">QDHG01</strain>
    </source>
</reference>
<evidence type="ECO:0000313" key="2">
    <source>
        <dbReference type="Proteomes" id="UP000785679"/>
    </source>
</evidence>
<accession>A0A8J8NQW3</accession>
<evidence type="ECO:0000313" key="1">
    <source>
        <dbReference type="EMBL" id="TNV78580.1"/>
    </source>
</evidence>
<protein>
    <submittedName>
        <fullName evidence="1">Uncharacterized protein</fullName>
    </submittedName>
</protein>
<name>A0A8J8NQW3_HALGN</name>
<sequence>MHHQQQQYQPVANNQCPIKYQNYYLGIRQVKYPNAATGRRWRLSTQQEDHSIFLLCFRLQLILSNWREVLSLMQQWTVCHTSLFKVQNQEAALIF</sequence>
<dbReference type="Proteomes" id="UP000785679">
    <property type="component" value="Unassembled WGS sequence"/>
</dbReference>
<dbReference type="AlphaFoldDB" id="A0A8J8NQW3"/>
<organism evidence="1 2">
    <name type="scientific">Halteria grandinella</name>
    <dbReference type="NCBI Taxonomy" id="5974"/>
    <lineage>
        <taxon>Eukaryota</taxon>
        <taxon>Sar</taxon>
        <taxon>Alveolata</taxon>
        <taxon>Ciliophora</taxon>
        <taxon>Intramacronucleata</taxon>
        <taxon>Spirotrichea</taxon>
        <taxon>Stichotrichia</taxon>
        <taxon>Sporadotrichida</taxon>
        <taxon>Halteriidae</taxon>
        <taxon>Halteria</taxon>
    </lineage>
</organism>
<gene>
    <name evidence="1" type="ORF">FGO68_gene13841</name>
</gene>
<keyword evidence="2" id="KW-1185">Reference proteome</keyword>